<keyword evidence="8" id="KW-1185">Reference proteome</keyword>
<evidence type="ECO:0000256" key="3">
    <source>
        <dbReference type="ARBA" id="ARBA00023069"/>
    </source>
</evidence>
<accession>A0A8X6URQ7</accession>
<comment type="similarity">
    <text evidence="5">Belongs to the ropporin family.</text>
</comment>
<name>A0A8X6URQ7_NEPPI</name>
<dbReference type="SUPFAM" id="SSF47391">
    <property type="entry name" value="Dimerization-anchoring domain of cAMP-dependent PK regulatory subunit"/>
    <property type="match status" value="1"/>
</dbReference>
<evidence type="ECO:0000256" key="5">
    <source>
        <dbReference type="ARBA" id="ARBA00035651"/>
    </source>
</evidence>
<feature type="domain" description="RIIa" evidence="6">
    <location>
        <begin position="15"/>
        <end position="53"/>
    </location>
</feature>
<proteinExistence type="inferred from homology"/>
<comment type="subcellular location">
    <subcellularLocation>
        <location evidence="1">Cell projection</location>
        <location evidence="1">Cilium</location>
        <location evidence="1">Flagellum</location>
    </subcellularLocation>
</comment>
<keyword evidence="4" id="KW-0966">Cell projection</keyword>
<keyword evidence="2" id="KW-0282">Flagellum</keyword>
<organism evidence="7 8">
    <name type="scientific">Nephila pilipes</name>
    <name type="common">Giant wood spider</name>
    <name type="synonym">Nephila maculata</name>
    <dbReference type="NCBI Taxonomy" id="299642"/>
    <lineage>
        <taxon>Eukaryota</taxon>
        <taxon>Metazoa</taxon>
        <taxon>Ecdysozoa</taxon>
        <taxon>Arthropoda</taxon>
        <taxon>Chelicerata</taxon>
        <taxon>Arachnida</taxon>
        <taxon>Araneae</taxon>
        <taxon>Araneomorphae</taxon>
        <taxon>Entelegynae</taxon>
        <taxon>Araneoidea</taxon>
        <taxon>Nephilidae</taxon>
        <taxon>Nephila</taxon>
    </lineage>
</organism>
<dbReference type="PANTHER" id="PTHR14952:SF9">
    <property type="entry name" value="EF-HAND DOMAIN-CONTAINING PROTEIN"/>
    <property type="match status" value="1"/>
</dbReference>
<dbReference type="EMBL" id="BMAW01083909">
    <property type="protein sequence ID" value="GFU36199.1"/>
    <property type="molecule type" value="Genomic_DNA"/>
</dbReference>
<evidence type="ECO:0000313" key="7">
    <source>
        <dbReference type="EMBL" id="GFU36199.1"/>
    </source>
</evidence>
<gene>
    <name evidence="7" type="ORF">NPIL_587971</name>
</gene>
<dbReference type="SMART" id="SM00394">
    <property type="entry name" value="RIIa"/>
    <property type="match status" value="1"/>
</dbReference>
<dbReference type="InterPro" id="IPR003117">
    <property type="entry name" value="cAMP_dep_PK_reg_su_I/II_a/b"/>
</dbReference>
<dbReference type="Pfam" id="PF02197">
    <property type="entry name" value="RIIa"/>
    <property type="match status" value="1"/>
</dbReference>
<dbReference type="GO" id="GO:0031514">
    <property type="term" value="C:motile cilium"/>
    <property type="evidence" value="ECO:0007669"/>
    <property type="project" value="UniProtKB-SubCell"/>
</dbReference>
<keyword evidence="3" id="KW-0969">Cilium</keyword>
<reference evidence="7" key="1">
    <citation type="submission" date="2020-08" db="EMBL/GenBank/DDBJ databases">
        <title>Multicomponent nature underlies the extraordinary mechanical properties of spider dragline silk.</title>
        <authorList>
            <person name="Kono N."/>
            <person name="Nakamura H."/>
            <person name="Mori M."/>
            <person name="Yoshida Y."/>
            <person name="Ohtoshi R."/>
            <person name="Malay A.D."/>
            <person name="Moran D.A.P."/>
            <person name="Tomita M."/>
            <person name="Numata K."/>
            <person name="Arakawa K."/>
        </authorList>
    </citation>
    <scope>NUCLEOTIDE SEQUENCE</scope>
</reference>
<evidence type="ECO:0000256" key="1">
    <source>
        <dbReference type="ARBA" id="ARBA00004230"/>
    </source>
</evidence>
<dbReference type="Proteomes" id="UP000887013">
    <property type="component" value="Unassembled WGS sequence"/>
</dbReference>
<evidence type="ECO:0000313" key="8">
    <source>
        <dbReference type="Proteomes" id="UP000887013"/>
    </source>
</evidence>
<protein>
    <recommendedName>
        <fullName evidence="6">RIIa domain-containing protein</fullName>
    </recommendedName>
</protein>
<sequence>MESKFSESAEIEIPNELKYILKEYAKNLIRSQPEDLLKWSAEYFRDKYNSENSKISEEIITQGKCSSI</sequence>
<comment type="caution">
    <text evidence="7">The sequence shown here is derived from an EMBL/GenBank/DDBJ whole genome shotgun (WGS) entry which is preliminary data.</text>
</comment>
<evidence type="ECO:0000259" key="6">
    <source>
        <dbReference type="SMART" id="SM00394"/>
    </source>
</evidence>
<dbReference type="OrthoDB" id="10067602at2759"/>
<dbReference type="AlphaFoldDB" id="A0A8X6URQ7"/>
<evidence type="ECO:0000256" key="4">
    <source>
        <dbReference type="ARBA" id="ARBA00023273"/>
    </source>
</evidence>
<evidence type="ECO:0000256" key="2">
    <source>
        <dbReference type="ARBA" id="ARBA00022846"/>
    </source>
</evidence>
<dbReference type="PANTHER" id="PTHR14952">
    <property type="entry name" value="ROPPORIN-1-LIKE PROTEIN"/>
    <property type="match status" value="1"/>
</dbReference>
<dbReference type="Gene3D" id="1.20.890.10">
    <property type="entry name" value="cAMP-dependent protein kinase regulatory subunit, dimerization-anchoring domain"/>
    <property type="match status" value="1"/>
</dbReference>